<name>A0A9N8KGN5_9PEZI</name>
<feature type="region of interest" description="Disordered" evidence="1">
    <location>
        <begin position="297"/>
        <end position="325"/>
    </location>
</feature>
<gene>
    <name evidence="3" type="ORF">AWRI4620_LOCUS5820</name>
</gene>
<proteinExistence type="predicted"/>
<dbReference type="EMBL" id="CAINUL010000013">
    <property type="protein sequence ID" value="CAD0111565.1"/>
    <property type="molecule type" value="Genomic_DNA"/>
</dbReference>
<keyword evidence="2" id="KW-0472">Membrane</keyword>
<evidence type="ECO:0000256" key="1">
    <source>
        <dbReference type="SAM" id="MobiDB-lite"/>
    </source>
</evidence>
<evidence type="ECO:0000256" key="2">
    <source>
        <dbReference type="SAM" id="Phobius"/>
    </source>
</evidence>
<feature type="transmembrane region" description="Helical" evidence="2">
    <location>
        <begin position="221"/>
        <end position="241"/>
    </location>
</feature>
<feature type="non-terminal residue" evidence="3">
    <location>
        <position position="1"/>
    </location>
</feature>
<evidence type="ECO:0000313" key="4">
    <source>
        <dbReference type="Proteomes" id="UP000745764"/>
    </source>
</evidence>
<accession>A0A9N8KGN5</accession>
<dbReference type="OrthoDB" id="3890535at2759"/>
<organism evidence="3 4">
    <name type="scientific">Aureobasidium uvarum</name>
    <dbReference type="NCBI Taxonomy" id="2773716"/>
    <lineage>
        <taxon>Eukaryota</taxon>
        <taxon>Fungi</taxon>
        <taxon>Dikarya</taxon>
        <taxon>Ascomycota</taxon>
        <taxon>Pezizomycotina</taxon>
        <taxon>Dothideomycetes</taxon>
        <taxon>Dothideomycetidae</taxon>
        <taxon>Dothideales</taxon>
        <taxon>Saccotheciaceae</taxon>
        <taxon>Aureobasidium</taxon>
    </lineage>
</organism>
<sequence length="325" mass="36198">MGKSLVKKVAGAFQPNNAPASLLSFSFLAKHRYKRNPKSASNTKKNCSFYRSSLQNTDISTMCFGKKSSISADSFSSSSSDEFNARPIELNTIRRVNSPRCAARGTAYLPYQVAQAASDRDTIRVVNKSPADHANQQKYQPQADPSCLPFHVFEHDFYQTQTATLTYPTRLTIIISITPVLQQSTTMCLPVFKHSCFVFGAVINLVLLSLTIYTAQTGKPFAVWGSLLIAFLLAFVFVASITMGNLRYEPRHTPNSSYIVPLYDEEIELYHIGTSPLSTIEEDPAQTEVYRRLLRDRPLPPEPALSPPRRGSPFPTLISPMSDPF</sequence>
<keyword evidence="2" id="KW-0812">Transmembrane</keyword>
<keyword evidence="2" id="KW-1133">Transmembrane helix</keyword>
<protein>
    <submittedName>
        <fullName evidence="3">Uncharacterized protein</fullName>
    </submittedName>
</protein>
<dbReference type="AlphaFoldDB" id="A0A9N8KGN5"/>
<feature type="transmembrane region" description="Helical" evidence="2">
    <location>
        <begin position="196"/>
        <end position="215"/>
    </location>
</feature>
<keyword evidence="4" id="KW-1185">Reference proteome</keyword>
<dbReference type="Proteomes" id="UP000745764">
    <property type="component" value="Unassembled WGS sequence"/>
</dbReference>
<reference evidence="3" key="1">
    <citation type="submission" date="2020-06" db="EMBL/GenBank/DDBJ databases">
        <authorList>
            <person name="Onetto C."/>
        </authorList>
    </citation>
    <scope>NUCLEOTIDE SEQUENCE</scope>
</reference>
<comment type="caution">
    <text evidence="3">The sequence shown here is derived from an EMBL/GenBank/DDBJ whole genome shotgun (WGS) entry which is preliminary data.</text>
</comment>
<evidence type="ECO:0000313" key="3">
    <source>
        <dbReference type="EMBL" id="CAD0111565.1"/>
    </source>
</evidence>